<protein>
    <recommendedName>
        <fullName evidence="4">Superoxide dismutase [Fe]</fullName>
        <ecNumber evidence="3">1.15.1.1</ecNumber>
    </recommendedName>
</protein>
<evidence type="ECO:0000256" key="1">
    <source>
        <dbReference type="ARBA" id="ARBA00001962"/>
    </source>
</evidence>
<keyword evidence="9" id="KW-0732">Signal</keyword>
<evidence type="ECO:0000256" key="8">
    <source>
        <dbReference type="ARBA" id="ARBA00049204"/>
    </source>
</evidence>
<feature type="domain" description="Manganese/iron superoxide dismutase C-terminal" evidence="11">
    <location>
        <begin position="162"/>
        <end position="270"/>
    </location>
</feature>
<dbReference type="SUPFAM" id="SSF54719">
    <property type="entry name" value="Fe,Mn superoxide dismutase (SOD), C-terminal domain"/>
    <property type="match status" value="1"/>
</dbReference>
<keyword evidence="7" id="KW-0408">Iron</keyword>
<accession>Q5K650</accession>
<dbReference type="Gene3D" id="3.55.40.20">
    <property type="entry name" value="Iron/manganese superoxide dismutase, C-terminal domain"/>
    <property type="match status" value="1"/>
</dbReference>
<evidence type="ECO:0000256" key="9">
    <source>
        <dbReference type="SAM" id="SignalP"/>
    </source>
</evidence>
<dbReference type="EMBL" id="AF450119">
    <property type="protein sequence ID" value="AAQ04679.1"/>
    <property type="molecule type" value="mRNA"/>
</dbReference>
<dbReference type="Pfam" id="PF00081">
    <property type="entry name" value="Sod_Fe_N"/>
    <property type="match status" value="1"/>
</dbReference>
<dbReference type="PANTHER" id="PTHR43595:SF2">
    <property type="entry name" value="SMALL RIBOSOMAL SUBUNIT PROTEIN MS42"/>
    <property type="match status" value="1"/>
</dbReference>
<dbReference type="BRENDA" id="1.15.1.1">
    <property type="organism ID" value="6254"/>
</dbReference>
<feature type="non-terminal residue" evidence="12">
    <location>
        <position position="1"/>
    </location>
</feature>
<proteinExistence type="evidence at transcript level"/>
<dbReference type="InterPro" id="IPR001189">
    <property type="entry name" value="Mn/Fe_SOD"/>
</dbReference>
<dbReference type="InterPro" id="IPR036314">
    <property type="entry name" value="SOD_C_sf"/>
</dbReference>
<comment type="catalytic activity">
    <reaction evidence="8">
        <text>2 superoxide + 2 H(+) = H2O2 + O2</text>
        <dbReference type="Rhea" id="RHEA:20696"/>
        <dbReference type="ChEBI" id="CHEBI:15378"/>
        <dbReference type="ChEBI" id="CHEBI:15379"/>
        <dbReference type="ChEBI" id="CHEBI:16240"/>
        <dbReference type="ChEBI" id="CHEBI:18421"/>
        <dbReference type="EC" id="1.15.1.1"/>
    </reaction>
</comment>
<dbReference type="PRINTS" id="PR01703">
    <property type="entry name" value="MNSODISMTASE"/>
</dbReference>
<dbReference type="FunFam" id="1.10.287.990:FF:000001">
    <property type="entry name" value="Superoxide dismutase"/>
    <property type="match status" value="1"/>
</dbReference>
<evidence type="ECO:0000256" key="6">
    <source>
        <dbReference type="ARBA" id="ARBA00023002"/>
    </source>
</evidence>
<feature type="chain" id="PRO_5004258108" description="Superoxide dismutase [Fe]" evidence="9">
    <location>
        <begin position="18"/>
        <end position="286"/>
    </location>
</feature>
<sequence length="286" mass="31803">FVAFWIVAIIHFPLLKLFRPICRPNIVNTIISPTTIKIDTKLETGSNTRREILQKGAALATVASVPAAANAYAVPDLKYPFEALEPYIDAPTMKIHHDKHHATYVANINKATEGKPDVDILELQLNALEAGPAVRNNGGGHYNHAFFWDEMAPPEEAKKTKPSAELEAMINKSFGSIDEMKSAFEARAAPGALFGSGWVWICVNAAGNELKLVGTPNQDNPLMKGVADEVMFPILGLDVWEHAYYLKYQNRRPEYVSNWWNVVNWDKVSENFAYVVEKKSGVPVRG</sequence>
<keyword evidence="6" id="KW-0560">Oxidoreductase</keyword>
<gene>
    <name evidence="12" type="primary">DIMNSOD</name>
</gene>
<keyword evidence="5" id="KW-0479">Metal-binding</keyword>
<dbReference type="GO" id="GO:0005737">
    <property type="term" value="C:cytoplasm"/>
    <property type="evidence" value="ECO:0007669"/>
    <property type="project" value="TreeGrafter"/>
</dbReference>
<evidence type="ECO:0000256" key="7">
    <source>
        <dbReference type="ARBA" id="ARBA00023004"/>
    </source>
</evidence>
<dbReference type="InterPro" id="IPR019833">
    <property type="entry name" value="Mn/Fe_SOD_BS"/>
</dbReference>
<dbReference type="InterPro" id="IPR019832">
    <property type="entry name" value="Mn/Fe_SOD_C"/>
</dbReference>
<dbReference type="GO" id="GO:0046872">
    <property type="term" value="F:metal ion binding"/>
    <property type="evidence" value="ECO:0007669"/>
    <property type="project" value="UniProtKB-KW"/>
</dbReference>
<feature type="signal peptide" evidence="9">
    <location>
        <begin position="1"/>
        <end position="17"/>
    </location>
</feature>
<dbReference type="InterPro" id="IPR019831">
    <property type="entry name" value="Mn/Fe_SOD_N"/>
</dbReference>
<dbReference type="PANTHER" id="PTHR43595">
    <property type="entry name" value="37S RIBOSOMAL PROTEIN S26, MITOCHONDRIAL"/>
    <property type="match status" value="1"/>
</dbReference>
<dbReference type="SUPFAM" id="SSF46609">
    <property type="entry name" value="Fe,Mn superoxide dismutase (SOD), N-terminal domain"/>
    <property type="match status" value="1"/>
</dbReference>
<comment type="similarity">
    <text evidence="2">Belongs to the iron/manganese superoxide dismutase family.</text>
</comment>
<dbReference type="AlphaFoldDB" id="Q5K650"/>
<evidence type="ECO:0000256" key="5">
    <source>
        <dbReference type="ARBA" id="ARBA00022723"/>
    </source>
</evidence>
<organism evidence="12">
    <name type="scientific">Thalassiosira weissflogii</name>
    <name type="common">Marine diatom</name>
    <dbReference type="NCBI Taxonomy" id="1577725"/>
    <lineage>
        <taxon>Eukaryota</taxon>
        <taxon>Sar</taxon>
        <taxon>Stramenopiles</taxon>
        <taxon>Ochrophyta</taxon>
        <taxon>Bacillariophyta</taxon>
        <taxon>Coscinodiscophyceae</taxon>
        <taxon>Thalassiosirophycidae</taxon>
        <taxon>Thalassiosirales</taxon>
        <taxon>Thalassiosiraceae</taxon>
        <taxon>Conticribra</taxon>
    </lineage>
</organism>
<dbReference type="PROSITE" id="PS00088">
    <property type="entry name" value="SOD_MN"/>
    <property type="match status" value="1"/>
</dbReference>
<evidence type="ECO:0000313" key="12">
    <source>
        <dbReference type="EMBL" id="AAQ04679.1"/>
    </source>
</evidence>
<feature type="domain" description="Manganese/iron superoxide dismutase N-terminal" evidence="10">
    <location>
        <begin position="72"/>
        <end position="152"/>
    </location>
</feature>
<name>Q5K650_THAWE</name>
<dbReference type="Gene3D" id="1.10.287.990">
    <property type="entry name" value="Fe,Mn superoxide dismutase (SOD) domain"/>
    <property type="match status" value="1"/>
</dbReference>
<comment type="cofactor">
    <cofactor evidence="1">
        <name>Fe cation</name>
        <dbReference type="ChEBI" id="CHEBI:24875"/>
    </cofactor>
</comment>
<dbReference type="EC" id="1.15.1.1" evidence="3"/>
<dbReference type="GO" id="GO:0004784">
    <property type="term" value="F:superoxide dismutase activity"/>
    <property type="evidence" value="ECO:0007669"/>
    <property type="project" value="UniProtKB-EC"/>
</dbReference>
<evidence type="ECO:0000259" key="11">
    <source>
        <dbReference type="Pfam" id="PF02777"/>
    </source>
</evidence>
<evidence type="ECO:0000256" key="2">
    <source>
        <dbReference type="ARBA" id="ARBA00008714"/>
    </source>
</evidence>
<evidence type="ECO:0000259" key="10">
    <source>
        <dbReference type="Pfam" id="PF00081"/>
    </source>
</evidence>
<dbReference type="InterPro" id="IPR036324">
    <property type="entry name" value="Mn/Fe_SOD_N_sf"/>
</dbReference>
<evidence type="ECO:0000256" key="4">
    <source>
        <dbReference type="ARBA" id="ARBA00014767"/>
    </source>
</evidence>
<evidence type="ECO:0000256" key="3">
    <source>
        <dbReference type="ARBA" id="ARBA00012682"/>
    </source>
</evidence>
<dbReference type="Pfam" id="PF02777">
    <property type="entry name" value="Sod_Fe_C"/>
    <property type="match status" value="1"/>
</dbReference>
<reference evidence="12" key="1">
    <citation type="submission" date="2001-11" db="EMBL/GenBank/DDBJ databases">
        <title>Cloning, Expression, and Characterization of Manganese Superoxide Dismutase from Diatoms (Thalassiosira weissflogii).</title>
        <authorList>
            <person name="Huang Z.-X."/>
            <person name="Ken C.-F."/>
            <person name="Hsiung T.-M."/>
            <person name="Lin C.-T."/>
        </authorList>
    </citation>
    <scope>NUCLEOTIDE SEQUENCE</scope>
</reference>